<evidence type="ECO:0000256" key="2">
    <source>
        <dbReference type="ARBA" id="ARBA00022803"/>
    </source>
</evidence>
<dbReference type="InterPro" id="IPR051012">
    <property type="entry name" value="CellSynth/LPSAsmb/PSIAsmb"/>
</dbReference>
<name>A0A2Z4FK87_9DELT</name>
<evidence type="ECO:0000313" key="3">
    <source>
        <dbReference type="EMBL" id="AWV89387.1"/>
    </source>
</evidence>
<dbReference type="PANTHER" id="PTHR45586">
    <property type="entry name" value="TPR REPEAT-CONTAINING PROTEIN PA4667"/>
    <property type="match status" value="1"/>
</dbReference>
<dbReference type="PANTHER" id="PTHR45586:SF1">
    <property type="entry name" value="LIPOPOLYSACCHARIDE ASSEMBLY PROTEIN B"/>
    <property type="match status" value="1"/>
</dbReference>
<dbReference type="KEGG" id="bsed:DN745_08580"/>
<keyword evidence="4" id="KW-1185">Reference proteome</keyword>
<dbReference type="Proteomes" id="UP000249799">
    <property type="component" value="Chromosome"/>
</dbReference>
<dbReference type="SMART" id="SM00386">
    <property type="entry name" value="HAT"/>
    <property type="match status" value="3"/>
</dbReference>
<dbReference type="SMART" id="SM00028">
    <property type="entry name" value="TPR"/>
    <property type="match status" value="12"/>
</dbReference>
<dbReference type="Gene3D" id="1.25.40.10">
    <property type="entry name" value="Tetratricopeptide repeat domain"/>
    <property type="match status" value="8"/>
</dbReference>
<evidence type="ECO:0000256" key="1">
    <source>
        <dbReference type="ARBA" id="ARBA00022737"/>
    </source>
</evidence>
<dbReference type="OrthoDB" id="9766710at2"/>
<dbReference type="Pfam" id="PF13432">
    <property type="entry name" value="TPR_16"/>
    <property type="match status" value="4"/>
</dbReference>
<dbReference type="Pfam" id="PF14559">
    <property type="entry name" value="TPR_19"/>
    <property type="match status" value="2"/>
</dbReference>
<proteinExistence type="predicted"/>
<dbReference type="SUPFAM" id="SSF48452">
    <property type="entry name" value="TPR-like"/>
    <property type="match status" value="4"/>
</dbReference>
<dbReference type="PROSITE" id="PS50005">
    <property type="entry name" value="TPR"/>
    <property type="match status" value="3"/>
</dbReference>
<organism evidence="3 4">
    <name type="scientific">Bradymonas sediminis</name>
    <dbReference type="NCBI Taxonomy" id="1548548"/>
    <lineage>
        <taxon>Bacteria</taxon>
        <taxon>Deltaproteobacteria</taxon>
        <taxon>Bradymonadales</taxon>
        <taxon>Bradymonadaceae</taxon>
        <taxon>Bradymonas</taxon>
    </lineage>
</organism>
<gene>
    <name evidence="3" type="ORF">DN745_08580</name>
</gene>
<dbReference type="InterPro" id="IPR011990">
    <property type="entry name" value="TPR-like_helical_dom_sf"/>
</dbReference>
<sequence length="1967" mass="218810">MFENSDLPPRSVESKVASRPAPRAHRLPILALSIILLAGLSGCQTPYESGLSEFKSGQFQVAEQHAKRGLDEDPEDPELNLLLARTLVAQKNYRDAEAYAEVAFRSGKLPAESGRILGKIQWELGRAMDAADSWKSARAARPDSVNDVDYLRALESALRMASSIQNYARALHFRLALAEVAPEHAEATPALLRQNREQLAAQWSRMGKFEQSIEEYETLLEAHPDHEAYVEQLAQLHEKLGRTDEARTYYDRYIQGAPDGDPTYRTITISQTATSPELVQHYMEQAFGALQGAPSHERALLSLRLAAAGFERNDDAEAKRYVEQYLSDMEALNDNQVNIEIYFNASSVASRYQRPKYALELLERGQAMAPSNWQLTEQLAGLYTRRAMRADVERVLNEFVDGSEEPFDAQVLVARWAHARRNYDLAQHFMERALEERGDIDSRTWLELARIYTAQGRTDRLKVAVTNYLKPKDRTASELVMAARIYTDARLFKEAEDVLKRAQKLDPKDINTLDELAALYADWGKPESIEPYYDRWIAANGKRAEDYTLIGSRFLSRSNENQAIPYFRKGAAAGDVDAWLRLATLFRQQRRYIDMREALQGHIDSAEDPDYALRNAQSYYQMANLTSDEIAVLETLIARNKDRDSIEDHWRLSELYLQQGREDDATATWAAYLSAGANPRARLSDAAQRLARNSDPAWVLSVYTKLLDAENPDPILYKLAGDTHLEIANRGRYRRDGASQGPAPDAIRRAQHYYRLYLDKASPSRTVLLDFATTMTRKEQWATAADTYKLLLDGQPDNAALWLNYGEVLLKVGRSEEGIRLLKRYASQRPDSLTDARKVADALVGAQLYQEAEPYFDQLFESESLAKHLHTYAFRRLAETYLVTRRAEQIPALAQRYLKRSQNPTEARQEILNILKNAGMYAQAAAQIERIRSYQGNVLGRELAENWFRAGEFDKAYNAFKEDAESDAYPGDAWVAVAQFYAASARPERAEEAFNSALKAAPESASAHMNYALFLFRQGEVERGRERLNSARAHAADGQREEFEFDAATTLAEIGRFDLSAEIARGALERGTHGRKDEFTFLLTRYQLATQAPALAQRTVDALKKSGLPLRQRVKLLTDNGFGAQALQWIEEAIGQSNYYIASQLLLGDTTKVTAMGGFERLESALKPLLERQDESANANAGLGYAMLRQGQYARAIPYLKAAEASGFPQGASLLADAYGGLGLEDRAFKHYRRLLANTPDEDVPHTLQRIGGHLDRVGQGEAFIRLLRALTTDRKYEAVAMPILAKSLIHAGQIEQAFDLVYAIIPAPNEAEAPAPRLAFNANHDADITTLIGVLRALAEAGYVAEARATLARATARLPEDTLKDHRLREFSLQLYTTAPADKEALSRLLDEGADAPSEDATSALYRARVLMINGHFEAADAVAKQAFANATADSQKQLGDFLLGNVLAAGQVERIDETVKLVIDTSGNKLEATKQVISRLNALGQDARALRLALEIAREQPTAPHLQRALALAQAAGDLDAVASITARLVRVDSDATRTLKRAVTDYHYQQKPALSRAVFEPVRRSAPATIETRFFNILSDFRAANMEAGRAGIRDFIEAVNFDPYAVELLLERLDEQHLFVESARVVAPLLKGRALSTQSHQFIGIALRQIGDIAASKASFANYIKLRPEPARAGYEVASLLLQADYTEDARDYAQQAIDAEPTFLPPYFVRAAARIEAGELDGARADLAKSLGTGVDRYYGLYNAAYHALKAGHEEFATPYLMELMNSPMITLNYSGVQLALMAFIEADRAEQGVAFLEKNHPQIAGGTGNLGETLITMASNVYSAAGQTERAHQLYEAGITRQLAADPLSDRTITYMNNLAYGYATDEAKDPAKIAKGFDLVQRAIAASPSRSTSFLDTIGWLHFRQNDLDLAEGYIRGALATSPATPDTLGELIDHIIAIESARGAADEASWLQVHRDTLR</sequence>
<reference evidence="3 4" key="1">
    <citation type="submission" date="2018-06" db="EMBL/GenBank/DDBJ databases">
        <title>Lujinxingia sediminis gen. nov. sp. nov., a new facultative anaerobic member of the class Deltaproteobacteria, and proposal of Lujinxingaceae fam. nov.</title>
        <authorList>
            <person name="Guo L.-Y."/>
            <person name="Li C.-M."/>
            <person name="Wang S."/>
            <person name="Du Z.-J."/>
        </authorList>
    </citation>
    <scope>NUCLEOTIDE SEQUENCE [LARGE SCALE GENOMIC DNA]</scope>
    <source>
        <strain evidence="3 4">FA350</strain>
    </source>
</reference>
<dbReference type="InterPro" id="IPR019734">
    <property type="entry name" value="TPR_rpt"/>
</dbReference>
<keyword evidence="1" id="KW-0677">Repeat</keyword>
<dbReference type="InterPro" id="IPR003107">
    <property type="entry name" value="HAT"/>
</dbReference>
<keyword evidence="2" id="KW-0802">TPR repeat</keyword>
<dbReference type="EMBL" id="CP030032">
    <property type="protein sequence ID" value="AWV89387.1"/>
    <property type="molecule type" value="Genomic_DNA"/>
</dbReference>
<evidence type="ECO:0000313" key="4">
    <source>
        <dbReference type="Proteomes" id="UP000249799"/>
    </source>
</evidence>
<protein>
    <submittedName>
        <fullName evidence="3">Uncharacterized protein</fullName>
    </submittedName>
</protein>
<dbReference type="SUPFAM" id="SSF81901">
    <property type="entry name" value="HCP-like"/>
    <property type="match status" value="1"/>
</dbReference>
<accession>A0A2Z4FK87</accession>
<dbReference type="GO" id="GO:0006396">
    <property type="term" value="P:RNA processing"/>
    <property type="evidence" value="ECO:0007669"/>
    <property type="project" value="InterPro"/>
</dbReference>